<organism evidence="2 3">
    <name type="scientific">Coptis chinensis</name>
    <dbReference type="NCBI Taxonomy" id="261450"/>
    <lineage>
        <taxon>Eukaryota</taxon>
        <taxon>Viridiplantae</taxon>
        <taxon>Streptophyta</taxon>
        <taxon>Embryophyta</taxon>
        <taxon>Tracheophyta</taxon>
        <taxon>Spermatophyta</taxon>
        <taxon>Magnoliopsida</taxon>
        <taxon>Ranunculales</taxon>
        <taxon>Ranunculaceae</taxon>
        <taxon>Coptidoideae</taxon>
        <taxon>Coptis</taxon>
    </lineage>
</organism>
<dbReference type="Proteomes" id="UP000631114">
    <property type="component" value="Unassembled WGS sequence"/>
</dbReference>
<dbReference type="AlphaFoldDB" id="A0A835I478"/>
<keyword evidence="3" id="KW-1185">Reference proteome</keyword>
<proteinExistence type="predicted"/>
<gene>
    <name evidence="2" type="ORF">IFM89_021981</name>
</gene>
<dbReference type="EMBL" id="JADFTS010000004">
    <property type="protein sequence ID" value="KAF9610311.1"/>
    <property type="molecule type" value="Genomic_DNA"/>
</dbReference>
<sequence>MPSANEIASEEQKCIDNLCTDFKTKMSDDLHTQDFLNGAFLEMLRLMNKLLDLLKKVLQQLKEKALKRAGLTEEDVACFIEERVRAERLC</sequence>
<evidence type="ECO:0000313" key="3">
    <source>
        <dbReference type="Proteomes" id="UP000631114"/>
    </source>
</evidence>
<evidence type="ECO:0000256" key="1">
    <source>
        <dbReference type="SAM" id="Coils"/>
    </source>
</evidence>
<protein>
    <submittedName>
        <fullName evidence="2">Uncharacterized protein</fullName>
    </submittedName>
</protein>
<keyword evidence="1" id="KW-0175">Coiled coil</keyword>
<feature type="coiled-coil region" evidence="1">
    <location>
        <begin position="44"/>
        <end position="74"/>
    </location>
</feature>
<name>A0A835I478_9MAGN</name>
<comment type="caution">
    <text evidence="2">The sequence shown here is derived from an EMBL/GenBank/DDBJ whole genome shotgun (WGS) entry which is preliminary data.</text>
</comment>
<accession>A0A835I478</accession>
<reference evidence="2 3" key="1">
    <citation type="submission" date="2020-10" db="EMBL/GenBank/DDBJ databases">
        <title>The Coptis chinensis genome and diversification of protoberbering-type alkaloids.</title>
        <authorList>
            <person name="Wang B."/>
            <person name="Shu S."/>
            <person name="Song C."/>
            <person name="Liu Y."/>
        </authorList>
    </citation>
    <scope>NUCLEOTIDE SEQUENCE [LARGE SCALE GENOMIC DNA]</scope>
    <source>
        <strain evidence="2">HL-2020</strain>
        <tissue evidence="2">Leaf</tissue>
    </source>
</reference>
<evidence type="ECO:0000313" key="2">
    <source>
        <dbReference type="EMBL" id="KAF9610311.1"/>
    </source>
</evidence>